<accession>A0A1Q9DDW9</accession>
<dbReference type="OrthoDB" id="440066at2759"/>
<gene>
    <name evidence="1" type="ORF">AK812_SmicGene24693</name>
</gene>
<sequence length="467" mass="53128">MLLPHILFATIYRSYQETWKKVICPSTEAVTIFWREMAAGGNPNLTTELTNRKNYKSGCIPICLHGDGVPVSGIGKGWVHTVTSFSWYSLLTTSAPTADSLFFICALYDKLRRQGKDLDATGHHFLFILKWSFEALFEGKWPSRDYLGQPFPSASTSGRRAGQALAGGFYATLWAVVGDLDYFASVLDVARSTNAASPCCRCKASKWGDQTWQDFRPTAAWMSTVFSPTTWRALPADAKSTCPLFSMAATSICILGYDFMHSKYLGADKTLYASILYLLVFHLMPGPDEQANLDTLWAEIKALNKSWGIETGFRYLNRISMFWRPAAKLLVLRGKAAEIRSLARPLLTLWGRYMSEAVSVHKKIHVLLKLNCRLEELLDLHKYAYRFPPKDAANFRDSMNGFLLLQSQLCQHFADHDPQLFRLTEKSHFLQHLAMEAKFVNPRLIWCFSGEDFQRIALHMQFERHRL</sequence>
<comment type="caution">
    <text evidence="1">The sequence shown here is derived from an EMBL/GenBank/DDBJ whole genome shotgun (WGS) entry which is preliminary data.</text>
</comment>
<protein>
    <submittedName>
        <fullName evidence="1">Uncharacterized protein</fullName>
    </submittedName>
</protein>
<keyword evidence="2" id="KW-1185">Reference proteome</keyword>
<reference evidence="1 2" key="1">
    <citation type="submission" date="2016-02" db="EMBL/GenBank/DDBJ databases">
        <title>Genome analysis of coral dinoflagellate symbionts highlights evolutionary adaptations to a symbiotic lifestyle.</title>
        <authorList>
            <person name="Aranda M."/>
            <person name="Li Y."/>
            <person name="Liew Y.J."/>
            <person name="Baumgarten S."/>
            <person name="Simakov O."/>
            <person name="Wilson M."/>
            <person name="Piel J."/>
            <person name="Ashoor H."/>
            <person name="Bougouffa S."/>
            <person name="Bajic V.B."/>
            <person name="Ryu T."/>
            <person name="Ravasi T."/>
            <person name="Bayer T."/>
            <person name="Micklem G."/>
            <person name="Kim H."/>
            <person name="Bhak J."/>
            <person name="Lajeunesse T.C."/>
            <person name="Voolstra C.R."/>
        </authorList>
    </citation>
    <scope>NUCLEOTIDE SEQUENCE [LARGE SCALE GENOMIC DNA]</scope>
    <source>
        <strain evidence="1 2">CCMP2467</strain>
    </source>
</reference>
<dbReference type="AlphaFoldDB" id="A0A1Q9DDW9"/>
<evidence type="ECO:0000313" key="1">
    <source>
        <dbReference type="EMBL" id="OLP93413.1"/>
    </source>
</evidence>
<dbReference type="Proteomes" id="UP000186817">
    <property type="component" value="Unassembled WGS sequence"/>
</dbReference>
<organism evidence="1 2">
    <name type="scientific">Symbiodinium microadriaticum</name>
    <name type="common">Dinoflagellate</name>
    <name type="synonym">Zooxanthella microadriatica</name>
    <dbReference type="NCBI Taxonomy" id="2951"/>
    <lineage>
        <taxon>Eukaryota</taxon>
        <taxon>Sar</taxon>
        <taxon>Alveolata</taxon>
        <taxon>Dinophyceae</taxon>
        <taxon>Suessiales</taxon>
        <taxon>Symbiodiniaceae</taxon>
        <taxon>Symbiodinium</taxon>
    </lineage>
</organism>
<evidence type="ECO:0000313" key="2">
    <source>
        <dbReference type="Proteomes" id="UP000186817"/>
    </source>
</evidence>
<name>A0A1Q9DDW9_SYMMI</name>
<proteinExistence type="predicted"/>
<dbReference type="EMBL" id="LSRX01000582">
    <property type="protein sequence ID" value="OLP93413.1"/>
    <property type="molecule type" value="Genomic_DNA"/>
</dbReference>